<dbReference type="AlphaFoldDB" id="A0A8X7YDC2"/>
<dbReference type="EMBL" id="JAAWWB010000029">
    <property type="protein sequence ID" value="KAG6747477.1"/>
    <property type="molecule type" value="Genomic_DNA"/>
</dbReference>
<evidence type="ECO:0000313" key="2">
    <source>
        <dbReference type="Proteomes" id="UP000886885"/>
    </source>
</evidence>
<dbReference type="Proteomes" id="UP000886885">
    <property type="component" value="Chromosome 15A"/>
</dbReference>
<keyword evidence="2" id="KW-1185">Reference proteome</keyword>
<name>A0A8X7YDC2_POPTO</name>
<sequence>MKNATTAVSVFSLCHNIDPFMRIHAYRWLSWRCMVHLTLHCFALLDVEDDSLSLSSIEWSISLENNVFMMRC</sequence>
<reference evidence="1" key="1">
    <citation type="journal article" date="2020" name="bioRxiv">
        <title>Hybrid origin of Populus tomentosa Carr. identified through genome sequencing and phylogenomic analysis.</title>
        <authorList>
            <person name="An X."/>
            <person name="Gao K."/>
            <person name="Chen Z."/>
            <person name="Li J."/>
            <person name="Yang X."/>
            <person name="Yang X."/>
            <person name="Zhou J."/>
            <person name="Guo T."/>
            <person name="Zhao T."/>
            <person name="Huang S."/>
            <person name="Miao D."/>
            <person name="Khan W.U."/>
            <person name="Rao P."/>
            <person name="Ye M."/>
            <person name="Lei B."/>
            <person name="Liao W."/>
            <person name="Wang J."/>
            <person name="Ji L."/>
            <person name="Li Y."/>
            <person name="Guo B."/>
            <person name="Mustafa N.S."/>
            <person name="Li S."/>
            <person name="Yun Q."/>
            <person name="Keller S.R."/>
            <person name="Mao J."/>
            <person name="Zhang R."/>
            <person name="Strauss S.H."/>
        </authorList>
    </citation>
    <scope>NUCLEOTIDE SEQUENCE</scope>
    <source>
        <strain evidence="1">GM15</strain>
        <tissue evidence="1">Leaf</tissue>
    </source>
</reference>
<gene>
    <name evidence="1" type="ORF">POTOM_049881</name>
</gene>
<proteinExistence type="predicted"/>
<protein>
    <submittedName>
        <fullName evidence="1">Uncharacterized protein</fullName>
    </submittedName>
</protein>
<evidence type="ECO:0000313" key="1">
    <source>
        <dbReference type="EMBL" id="KAG6747477.1"/>
    </source>
</evidence>
<organism evidence="1 2">
    <name type="scientific">Populus tomentosa</name>
    <name type="common">Chinese white poplar</name>
    <dbReference type="NCBI Taxonomy" id="118781"/>
    <lineage>
        <taxon>Eukaryota</taxon>
        <taxon>Viridiplantae</taxon>
        <taxon>Streptophyta</taxon>
        <taxon>Embryophyta</taxon>
        <taxon>Tracheophyta</taxon>
        <taxon>Spermatophyta</taxon>
        <taxon>Magnoliopsida</taxon>
        <taxon>eudicotyledons</taxon>
        <taxon>Gunneridae</taxon>
        <taxon>Pentapetalae</taxon>
        <taxon>rosids</taxon>
        <taxon>fabids</taxon>
        <taxon>Malpighiales</taxon>
        <taxon>Salicaceae</taxon>
        <taxon>Saliceae</taxon>
        <taxon>Populus</taxon>
    </lineage>
</organism>
<accession>A0A8X7YDC2</accession>
<comment type="caution">
    <text evidence="1">The sequence shown here is derived from an EMBL/GenBank/DDBJ whole genome shotgun (WGS) entry which is preliminary data.</text>
</comment>